<accession>A0A418KU95</accession>
<name>A0A418KU95_9ACTN</name>
<proteinExistence type="predicted"/>
<evidence type="ECO:0000313" key="1">
    <source>
        <dbReference type="EMBL" id="RIQ32142.1"/>
    </source>
</evidence>
<protein>
    <submittedName>
        <fullName evidence="1">DNA-binding protein</fullName>
    </submittedName>
</protein>
<dbReference type="InterPro" id="IPR012340">
    <property type="entry name" value="NA-bd_OB-fold"/>
</dbReference>
<evidence type="ECO:0000313" key="2">
    <source>
        <dbReference type="Proteomes" id="UP000284057"/>
    </source>
</evidence>
<organism evidence="1 2">
    <name type="scientific">Jiangella rhizosphaerae</name>
    <dbReference type="NCBI Taxonomy" id="2293569"/>
    <lineage>
        <taxon>Bacteria</taxon>
        <taxon>Bacillati</taxon>
        <taxon>Actinomycetota</taxon>
        <taxon>Actinomycetes</taxon>
        <taxon>Jiangellales</taxon>
        <taxon>Jiangellaceae</taxon>
        <taxon>Jiangella</taxon>
    </lineage>
</organism>
<dbReference type="InterPro" id="IPR016499">
    <property type="entry name" value="NucleicA-bd_Rv2694c_prd"/>
</dbReference>
<dbReference type="Proteomes" id="UP000284057">
    <property type="component" value="Unassembled WGS sequence"/>
</dbReference>
<gene>
    <name evidence="1" type="ORF">DY240_05930</name>
</gene>
<dbReference type="AlphaFoldDB" id="A0A418KU95"/>
<dbReference type="SUPFAM" id="SSF50249">
    <property type="entry name" value="Nucleic acid-binding proteins"/>
    <property type="match status" value="1"/>
</dbReference>
<keyword evidence="2" id="KW-1185">Reference proteome</keyword>
<keyword evidence="1" id="KW-0238">DNA-binding</keyword>
<dbReference type="EMBL" id="QUAL01000050">
    <property type="protein sequence ID" value="RIQ32142.1"/>
    <property type="molecule type" value="Genomic_DNA"/>
</dbReference>
<sequence>MSVEENTGRRGIWGAITRWVASDEEVEAEELRDDAREAGCQPLADVQDRTTVRVRGVLQSVTLQPRMGTPALEADLYDGSGAVTLVWLGRRRIAGVSCGRRLVATGRVATLDGRRVMYNPRYELLPAGME</sequence>
<comment type="caution">
    <text evidence="1">The sequence shown here is derived from an EMBL/GenBank/DDBJ whole genome shotgun (WGS) entry which is preliminary data.</text>
</comment>
<dbReference type="Gene3D" id="2.40.50.140">
    <property type="entry name" value="Nucleic acid-binding proteins"/>
    <property type="match status" value="1"/>
</dbReference>
<dbReference type="OrthoDB" id="3268233at2"/>
<dbReference type="PIRSF" id="PIRSF006910">
    <property type="entry name" value="NA_bind_Rv2694c_prd"/>
    <property type="match status" value="1"/>
</dbReference>
<dbReference type="GO" id="GO:0003677">
    <property type="term" value="F:DNA binding"/>
    <property type="evidence" value="ECO:0007669"/>
    <property type="project" value="UniProtKB-KW"/>
</dbReference>
<reference evidence="1 2" key="1">
    <citation type="submission" date="2018-09" db="EMBL/GenBank/DDBJ databases">
        <title>Isolation, diversity and antifungal activity of actinobacteria from wheat.</title>
        <authorList>
            <person name="Han C."/>
        </authorList>
    </citation>
    <scope>NUCLEOTIDE SEQUENCE [LARGE SCALE GENOMIC DNA]</scope>
    <source>
        <strain evidence="1 2">NEAU-YY265</strain>
    </source>
</reference>
<dbReference type="CDD" id="cd04488">
    <property type="entry name" value="RecG_wedge_OBF"/>
    <property type="match status" value="1"/>
</dbReference>
<dbReference type="RefSeq" id="WP_119659031.1">
    <property type="nucleotide sequence ID" value="NZ_QUAL01000050.1"/>
</dbReference>